<keyword evidence="3" id="KW-0847">Vitamin C</keyword>
<dbReference type="Gene3D" id="2.60.120.620">
    <property type="entry name" value="q2cbj1_9rhob like domain"/>
    <property type="match status" value="1"/>
</dbReference>
<keyword evidence="5" id="KW-0560">Oxidoreductase</keyword>
<dbReference type="PANTHER" id="PTHR10869:SF246">
    <property type="entry name" value="TRANSMEMBRANE PROLYL 4-HYDROXYLASE"/>
    <property type="match status" value="1"/>
</dbReference>
<dbReference type="InterPro" id="IPR045054">
    <property type="entry name" value="P4HA-like"/>
</dbReference>
<accession>A0A815VPE5</accession>
<keyword evidence="2" id="KW-0479">Metal-binding</keyword>
<comment type="cofactor">
    <cofactor evidence="1">
        <name>L-ascorbate</name>
        <dbReference type="ChEBI" id="CHEBI:38290"/>
    </cofactor>
</comment>
<name>A0A815VPE5_ADIRI</name>
<dbReference type="Proteomes" id="UP000663828">
    <property type="component" value="Unassembled WGS sequence"/>
</dbReference>
<feature type="domain" description="Prolyl 4-hydroxylase alpha subunit" evidence="7">
    <location>
        <begin position="22"/>
        <end position="208"/>
    </location>
</feature>
<evidence type="ECO:0000313" key="8">
    <source>
        <dbReference type="EMBL" id="CAF1534721.1"/>
    </source>
</evidence>
<keyword evidence="4" id="KW-0223">Dioxygenase</keyword>
<dbReference type="PANTHER" id="PTHR10869">
    <property type="entry name" value="PROLYL 4-HYDROXYLASE ALPHA SUBUNIT"/>
    <property type="match status" value="1"/>
</dbReference>
<dbReference type="GO" id="GO:0005783">
    <property type="term" value="C:endoplasmic reticulum"/>
    <property type="evidence" value="ECO:0007669"/>
    <property type="project" value="TreeGrafter"/>
</dbReference>
<dbReference type="GO" id="GO:0031418">
    <property type="term" value="F:L-ascorbic acid binding"/>
    <property type="evidence" value="ECO:0007669"/>
    <property type="project" value="UniProtKB-KW"/>
</dbReference>
<dbReference type="AlphaFoldDB" id="A0A815VPE5"/>
<evidence type="ECO:0000313" key="9">
    <source>
        <dbReference type="Proteomes" id="UP000663828"/>
    </source>
</evidence>
<sequence>MSRSAYKCTDHRYKTRIISRTPLIIYIDKFLLDYEIQHLIELTETGHQTSSTVDLECQKTPVVKCIAQRFARFQATIRVEHIEPLRLVKYTSDQKYEPYVDWFLEADLEKYGSQRVATFFTYLYANCSQGETEFVNVRFNKFLHGKFCDILVCNENSRELGIRFRPIAGNTIFWYNVDEQGQGDVLTARAEQPPEKGGLKIGLNTWTHVEKFFVKKMRTLDDIHSTILCDF</sequence>
<organism evidence="8 9">
    <name type="scientific">Adineta ricciae</name>
    <name type="common">Rotifer</name>
    <dbReference type="NCBI Taxonomy" id="249248"/>
    <lineage>
        <taxon>Eukaryota</taxon>
        <taxon>Metazoa</taxon>
        <taxon>Spiralia</taxon>
        <taxon>Gnathifera</taxon>
        <taxon>Rotifera</taxon>
        <taxon>Eurotatoria</taxon>
        <taxon>Bdelloidea</taxon>
        <taxon>Adinetida</taxon>
        <taxon>Adinetidae</taxon>
        <taxon>Adineta</taxon>
    </lineage>
</organism>
<evidence type="ECO:0000256" key="3">
    <source>
        <dbReference type="ARBA" id="ARBA00022896"/>
    </source>
</evidence>
<keyword evidence="9" id="KW-1185">Reference proteome</keyword>
<evidence type="ECO:0000259" key="7">
    <source>
        <dbReference type="SMART" id="SM00702"/>
    </source>
</evidence>
<reference evidence="8" key="1">
    <citation type="submission" date="2021-02" db="EMBL/GenBank/DDBJ databases">
        <authorList>
            <person name="Nowell W R."/>
        </authorList>
    </citation>
    <scope>NUCLEOTIDE SEQUENCE</scope>
</reference>
<evidence type="ECO:0000256" key="2">
    <source>
        <dbReference type="ARBA" id="ARBA00022723"/>
    </source>
</evidence>
<evidence type="ECO:0000256" key="4">
    <source>
        <dbReference type="ARBA" id="ARBA00022964"/>
    </source>
</evidence>
<keyword evidence="6" id="KW-0408">Iron</keyword>
<comment type="caution">
    <text evidence="8">The sequence shown here is derived from an EMBL/GenBank/DDBJ whole genome shotgun (WGS) entry which is preliminary data.</text>
</comment>
<evidence type="ECO:0000256" key="6">
    <source>
        <dbReference type="ARBA" id="ARBA00023004"/>
    </source>
</evidence>
<evidence type="ECO:0000256" key="5">
    <source>
        <dbReference type="ARBA" id="ARBA00023002"/>
    </source>
</evidence>
<gene>
    <name evidence="8" type="ORF">XAT740_LOCUS41736</name>
</gene>
<protein>
    <recommendedName>
        <fullName evidence="7">Prolyl 4-hydroxylase alpha subunit domain-containing protein</fullName>
    </recommendedName>
</protein>
<dbReference type="InterPro" id="IPR006620">
    <property type="entry name" value="Pro_4_hyd_alph"/>
</dbReference>
<dbReference type="EMBL" id="CAJNOR010004911">
    <property type="protein sequence ID" value="CAF1534721.1"/>
    <property type="molecule type" value="Genomic_DNA"/>
</dbReference>
<dbReference type="GO" id="GO:0005506">
    <property type="term" value="F:iron ion binding"/>
    <property type="evidence" value="ECO:0007669"/>
    <property type="project" value="InterPro"/>
</dbReference>
<dbReference type="SMART" id="SM00702">
    <property type="entry name" value="P4Hc"/>
    <property type="match status" value="1"/>
</dbReference>
<dbReference type="GO" id="GO:0004656">
    <property type="term" value="F:procollagen-proline 4-dioxygenase activity"/>
    <property type="evidence" value="ECO:0007669"/>
    <property type="project" value="TreeGrafter"/>
</dbReference>
<evidence type="ECO:0000256" key="1">
    <source>
        <dbReference type="ARBA" id="ARBA00001961"/>
    </source>
</evidence>
<proteinExistence type="predicted"/>